<feature type="chain" id="PRO_5020643634" description="Neutral ceramidase" evidence="5">
    <location>
        <begin position="35"/>
        <end position="702"/>
    </location>
</feature>
<dbReference type="GO" id="GO:0046514">
    <property type="term" value="P:ceramide catabolic process"/>
    <property type="evidence" value="ECO:0007669"/>
    <property type="project" value="InterPro"/>
</dbReference>
<dbReference type="GO" id="GO:0042759">
    <property type="term" value="P:long-chain fatty acid biosynthetic process"/>
    <property type="evidence" value="ECO:0007669"/>
    <property type="project" value="TreeGrafter"/>
</dbReference>
<organism evidence="8 9">
    <name type="scientific">Arcanobacterium bovis</name>
    <dbReference type="NCBI Taxonomy" id="2529275"/>
    <lineage>
        <taxon>Bacteria</taxon>
        <taxon>Bacillati</taxon>
        <taxon>Actinomycetota</taxon>
        <taxon>Actinomycetes</taxon>
        <taxon>Actinomycetales</taxon>
        <taxon>Actinomycetaceae</taxon>
        <taxon>Arcanobacterium</taxon>
    </lineage>
</organism>
<proteinExistence type="inferred from homology"/>
<dbReference type="PANTHER" id="PTHR12670:SF1">
    <property type="entry name" value="NEUTRAL CERAMIDASE"/>
    <property type="match status" value="1"/>
</dbReference>
<dbReference type="InterPro" id="IPR031329">
    <property type="entry name" value="NEUT/ALK_ceramidase_N"/>
</dbReference>
<feature type="binding site" evidence="3">
    <location>
        <position position="247"/>
    </location>
    <ligand>
        <name>Zn(2+)</name>
        <dbReference type="ChEBI" id="CHEBI:29105"/>
    </ligand>
</feature>
<dbReference type="GO" id="GO:0005576">
    <property type="term" value="C:extracellular region"/>
    <property type="evidence" value="ECO:0007669"/>
    <property type="project" value="TreeGrafter"/>
</dbReference>
<keyword evidence="4" id="KW-0746">Sphingolipid metabolism</keyword>
<evidence type="ECO:0000256" key="5">
    <source>
        <dbReference type="SAM" id="SignalP"/>
    </source>
</evidence>
<evidence type="ECO:0000313" key="9">
    <source>
        <dbReference type="Proteomes" id="UP000293036"/>
    </source>
</evidence>
<feature type="binding site" evidence="3">
    <location>
        <position position="135"/>
    </location>
    <ligand>
        <name>Zn(2+)</name>
        <dbReference type="ChEBI" id="CHEBI:29105"/>
    </ligand>
</feature>
<gene>
    <name evidence="8" type="ORF">EZJ44_08360</name>
</gene>
<dbReference type="PANTHER" id="PTHR12670">
    <property type="entry name" value="CERAMIDASE"/>
    <property type="match status" value="1"/>
</dbReference>
<dbReference type="GO" id="GO:0046872">
    <property type="term" value="F:metal ion binding"/>
    <property type="evidence" value="ECO:0007669"/>
    <property type="project" value="UniProtKB-KW"/>
</dbReference>
<accession>A0A4Q9UYU0</accession>
<feature type="domain" description="Neutral/alkaline non-lysosomal ceramidase C-terminal" evidence="7">
    <location>
        <begin position="545"/>
        <end position="701"/>
    </location>
</feature>
<feature type="signal peptide" evidence="5">
    <location>
        <begin position="1"/>
        <end position="34"/>
    </location>
</feature>
<keyword evidence="2 4" id="KW-0378">Hydrolase</keyword>
<dbReference type="Gene3D" id="2.60.40.2300">
    <property type="entry name" value="Neutral/alkaline non-lysosomal ceramidase, C-terminal domain"/>
    <property type="match status" value="1"/>
</dbReference>
<dbReference type="GO" id="GO:0046512">
    <property type="term" value="P:sphingosine biosynthetic process"/>
    <property type="evidence" value="ECO:0007669"/>
    <property type="project" value="TreeGrafter"/>
</dbReference>
<dbReference type="Pfam" id="PF17048">
    <property type="entry name" value="Ceramidse_alk_C"/>
    <property type="match status" value="1"/>
</dbReference>
<feature type="binding site" evidence="3">
    <location>
        <position position="474"/>
    </location>
    <ligand>
        <name>Zn(2+)</name>
        <dbReference type="ChEBI" id="CHEBI:29105"/>
    </ligand>
</feature>
<comment type="caution">
    <text evidence="8">The sequence shown here is derived from an EMBL/GenBank/DDBJ whole genome shotgun (WGS) entry which is preliminary data.</text>
</comment>
<sequence>MANKLTRRIGAGIAALTLSAAIFTAAPSTHNAYADTPSTEASTYLVGTGIYDVTGAVVETGSFGYASGQEMTGLHERLYSHAFIIGDPESKDRVVLVSVDAGAIFPNIRLGVLEQLKQKYGDLYNSNNVMISATHSHVANGGMAVDQLYRIASNDGAGYNYDQRIVDTMIAGIVASIDRAHANLQPGTVQLQQGELKGATKNRSLPGYNANPDAANYADNVSTNMTQLAFTAESGKPLGVLNWFSTHPTSFNIHWTLISGDNKGYAQYMFEKKMGSDPADPHAFVAAFANSATGDVVASQGNSVSAPGYEGLPDDYQNAEIAGKQQLDKALELYNDGGKALHGRIDSRTRYVKMPGYTVHAQYTNGEGEKNLCVSARGFSFAPGGENGPSNIPGVYEGMTKGSFNILDTVNKIDQSFAGALFRLVGATISLGDDPCQAEKPILLADGKLGWTPTVLPIQLVRIGNFALIGVPLESTTMSARHMKESVAKVLADDGVDSVELVGLANAYAGYVTTRAEYASQQYEGASTEFGPHQLGAFIQELEGLSHAMIENKPVVDDAIPTLPNTKLWAQRPGVVFDDKPIQEEFGQVLVQPQASYATGDTARAEFRGAHPKNNFRTLGTFLRVQRLENGVWVDYLTDRDWDTSFIWKREGAAYSRTTVEWRIRNNTPAGTYRLVQEGDWKNGWNGVISPYSGASQPFEVR</sequence>
<evidence type="ECO:0000259" key="7">
    <source>
        <dbReference type="Pfam" id="PF17048"/>
    </source>
</evidence>
<feature type="binding site" evidence="3">
    <location>
        <position position="511"/>
    </location>
    <ligand>
        <name>Zn(2+)</name>
        <dbReference type="ChEBI" id="CHEBI:29105"/>
    </ligand>
</feature>
<reference evidence="8 9" key="1">
    <citation type="submission" date="2019-02" db="EMBL/GenBank/DDBJ databases">
        <title>Arcanobacterium bovis sp. nov., isolated from the milk of a cow with mastitis.</title>
        <authorList>
            <person name="Sammra O."/>
            <person name="Foster G."/>
            <person name="Hassan A."/>
            <person name="Alssahen M."/>
            <person name="Laemmler C."/>
            <person name="Borowiak M."/>
            <person name="Malorny B."/>
            <person name="Abdulmawjood A."/>
        </authorList>
    </citation>
    <scope>NUCLEOTIDE SEQUENCE [LARGE SCALE GENOMIC DNA]</scope>
    <source>
        <strain evidence="8 9">C605018/01/1</strain>
    </source>
</reference>
<dbReference type="RefSeq" id="WP_131282455.1">
    <property type="nucleotide sequence ID" value="NZ_JBHSLR010000003.1"/>
</dbReference>
<keyword evidence="5" id="KW-0732">Signal</keyword>
<dbReference type="AlphaFoldDB" id="A0A4Q9UYU0"/>
<protein>
    <recommendedName>
        <fullName evidence="4">Neutral ceramidase</fullName>
        <ecNumber evidence="4">3.5.1.23</ecNumber>
    </recommendedName>
</protein>
<name>A0A4Q9UYU0_9ACTO</name>
<keyword evidence="9" id="KW-1185">Reference proteome</keyword>
<keyword evidence="3" id="KW-0479">Metal-binding</keyword>
<dbReference type="EC" id="3.5.1.23" evidence="4"/>
<evidence type="ECO:0000256" key="2">
    <source>
        <dbReference type="ARBA" id="ARBA00022801"/>
    </source>
</evidence>
<evidence type="ECO:0000256" key="3">
    <source>
        <dbReference type="PIRSR" id="PIRSR606823-2"/>
    </source>
</evidence>
<keyword evidence="3" id="KW-0862">Zinc</keyword>
<dbReference type="OrthoDB" id="6899210at2"/>
<keyword evidence="4" id="KW-0443">Lipid metabolism</keyword>
<dbReference type="InterPro" id="IPR031331">
    <property type="entry name" value="NEUT/ALK_ceramidase_C"/>
</dbReference>
<dbReference type="Proteomes" id="UP000293036">
    <property type="component" value="Unassembled WGS sequence"/>
</dbReference>
<dbReference type="InterPro" id="IPR038445">
    <property type="entry name" value="NCDase_C_sf"/>
</dbReference>
<dbReference type="GO" id="GO:0016020">
    <property type="term" value="C:membrane"/>
    <property type="evidence" value="ECO:0007669"/>
    <property type="project" value="GOC"/>
</dbReference>
<evidence type="ECO:0000313" key="8">
    <source>
        <dbReference type="EMBL" id="TBW20745.1"/>
    </source>
</evidence>
<evidence type="ECO:0000256" key="4">
    <source>
        <dbReference type="RuleBase" id="RU366019"/>
    </source>
</evidence>
<dbReference type="InterPro" id="IPR006823">
    <property type="entry name" value="Ceramidase_alk"/>
</dbReference>
<comment type="cofactor">
    <cofactor evidence="3">
        <name>Zn(2+)</name>
        <dbReference type="ChEBI" id="CHEBI:29105"/>
    </cofactor>
    <text evidence="3">Binds 1 zinc ion per subunit.</text>
</comment>
<dbReference type="Pfam" id="PF04734">
    <property type="entry name" value="Ceramidase_alk"/>
    <property type="match status" value="1"/>
</dbReference>
<evidence type="ECO:0000256" key="1">
    <source>
        <dbReference type="ARBA" id="ARBA00009835"/>
    </source>
</evidence>
<evidence type="ECO:0000259" key="6">
    <source>
        <dbReference type="Pfam" id="PF04734"/>
    </source>
</evidence>
<comment type="similarity">
    <text evidence="1 4">Belongs to the neutral ceramidase family.</text>
</comment>
<dbReference type="GO" id="GO:0017040">
    <property type="term" value="F:N-acylsphingosine amidohydrolase activity"/>
    <property type="evidence" value="ECO:0007669"/>
    <property type="project" value="UniProtKB-UniRule"/>
</dbReference>
<dbReference type="EMBL" id="SJDT01000010">
    <property type="protein sequence ID" value="TBW20745.1"/>
    <property type="molecule type" value="Genomic_DNA"/>
</dbReference>
<feature type="domain" description="Neutral/alkaline non-lysosomal ceramidase N-terminal" evidence="6">
    <location>
        <begin position="44"/>
        <end position="540"/>
    </location>
</feature>
<comment type="catalytic activity">
    <reaction evidence="4">
        <text>an N-acylsphing-4-enine + H2O = sphing-4-enine + a fatty acid</text>
        <dbReference type="Rhea" id="RHEA:20856"/>
        <dbReference type="ChEBI" id="CHEBI:15377"/>
        <dbReference type="ChEBI" id="CHEBI:28868"/>
        <dbReference type="ChEBI" id="CHEBI:52639"/>
        <dbReference type="ChEBI" id="CHEBI:57756"/>
        <dbReference type="EC" id="3.5.1.23"/>
    </reaction>
</comment>